<keyword evidence="2" id="KW-1185">Reference proteome</keyword>
<dbReference type="Proteomes" id="UP000600918">
    <property type="component" value="Unassembled WGS sequence"/>
</dbReference>
<gene>
    <name evidence="1" type="ORF">H0235_008858</name>
</gene>
<name>A0A834U9J7_VESPE</name>
<evidence type="ECO:0000313" key="2">
    <source>
        <dbReference type="Proteomes" id="UP000600918"/>
    </source>
</evidence>
<protein>
    <submittedName>
        <fullName evidence="1">Uncharacterized protein</fullName>
    </submittedName>
</protein>
<organism evidence="1 2">
    <name type="scientific">Vespula pensylvanica</name>
    <name type="common">Western yellow jacket</name>
    <name type="synonym">Wasp</name>
    <dbReference type="NCBI Taxonomy" id="30213"/>
    <lineage>
        <taxon>Eukaryota</taxon>
        <taxon>Metazoa</taxon>
        <taxon>Ecdysozoa</taxon>
        <taxon>Arthropoda</taxon>
        <taxon>Hexapoda</taxon>
        <taxon>Insecta</taxon>
        <taxon>Pterygota</taxon>
        <taxon>Neoptera</taxon>
        <taxon>Endopterygota</taxon>
        <taxon>Hymenoptera</taxon>
        <taxon>Apocrita</taxon>
        <taxon>Aculeata</taxon>
        <taxon>Vespoidea</taxon>
        <taxon>Vespidae</taxon>
        <taxon>Vespinae</taxon>
        <taxon>Vespula</taxon>
    </lineage>
</organism>
<sequence length="92" mass="10524">MILIKLQKKYAKNLLLDFNNNNAENAAWETSSQFLKSTLLLYKSILSDNMLGPLEPQFVQALRHIASSLLRALTTTIQYLIMPKKRKPSCKT</sequence>
<dbReference type="AlphaFoldDB" id="A0A834U9J7"/>
<evidence type="ECO:0000313" key="1">
    <source>
        <dbReference type="EMBL" id="KAF7423575.1"/>
    </source>
</evidence>
<accession>A0A834U9J7</accession>
<reference evidence="1" key="1">
    <citation type="journal article" date="2020" name="G3 (Bethesda)">
        <title>High-Quality Assemblies for Three Invasive Social Wasps from the &lt;i&gt;Vespula&lt;/i&gt; Genus.</title>
        <authorList>
            <person name="Harrop T.W.R."/>
            <person name="Guhlin J."/>
            <person name="McLaughlin G.M."/>
            <person name="Permina E."/>
            <person name="Stockwell P."/>
            <person name="Gilligan J."/>
            <person name="Le Lec M.F."/>
            <person name="Gruber M.A.M."/>
            <person name="Quinn O."/>
            <person name="Lovegrove M."/>
            <person name="Duncan E.J."/>
            <person name="Remnant E.J."/>
            <person name="Van Eeckhoven J."/>
            <person name="Graham B."/>
            <person name="Knapp R.A."/>
            <person name="Langford K.W."/>
            <person name="Kronenberg Z."/>
            <person name="Press M.O."/>
            <person name="Eacker S.M."/>
            <person name="Wilson-Rankin E.E."/>
            <person name="Purcell J."/>
            <person name="Lester P.J."/>
            <person name="Dearden P.K."/>
        </authorList>
    </citation>
    <scope>NUCLEOTIDE SEQUENCE</scope>
    <source>
        <strain evidence="1">Volc-1</strain>
    </source>
</reference>
<dbReference type="EMBL" id="JACSDY010000007">
    <property type="protein sequence ID" value="KAF7423575.1"/>
    <property type="molecule type" value="Genomic_DNA"/>
</dbReference>
<proteinExistence type="predicted"/>
<comment type="caution">
    <text evidence="1">The sequence shown here is derived from an EMBL/GenBank/DDBJ whole genome shotgun (WGS) entry which is preliminary data.</text>
</comment>